<protein>
    <submittedName>
        <fullName evidence="1">Uncharacterized protein</fullName>
    </submittedName>
</protein>
<comment type="caution">
    <text evidence="1">The sequence shown here is derived from an EMBL/GenBank/DDBJ whole genome shotgun (WGS) entry which is preliminary data.</text>
</comment>
<dbReference type="EMBL" id="JABSTR010000008">
    <property type="protein sequence ID" value="KAH9377296.1"/>
    <property type="molecule type" value="Genomic_DNA"/>
</dbReference>
<evidence type="ECO:0000313" key="2">
    <source>
        <dbReference type="Proteomes" id="UP000821853"/>
    </source>
</evidence>
<dbReference type="Proteomes" id="UP000821853">
    <property type="component" value="Unassembled WGS sequence"/>
</dbReference>
<organism evidence="1 2">
    <name type="scientific">Haemaphysalis longicornis</name>
    <name type="common">Bush tick</name>
    <dbReference type="NCBI Taxonomy" id="44386"/>
    <lineage>
        <taxon>Eukaryota</taxon>
        <taxon>Metazoa</taxon>
        <taxon>Ecdysozoa</taxon>
        <taxon>Arthropoda</taxon>
        <taxon>Chelicerata</taxon>
        <taxon>Arachnida</taxon>
        <taxon>Acari</taxon>
        <taxon>Parasitiformes</taxon>
        <taxon>Ixodida</taxon>
        <taxon>Ixodoidea</taxon>
        <taxon>Ixodidae</taxon>
        <taxon>Haemaphysalinae</taxon>
        <taxon>Haemaphysalis</taxon>
    </lineage>
</organism>
<gene>
    <name evidence="1" type="ORF">HPB48_020333</name>
</gene>
<evidence type="ECO:0000313" key="1">
    <source>
        <dbReference type="EMBL" id="KAH9377296.1"/>
    </source>
</evidence>
<keyword evidence="2" id="KW-1185">Reference proteome</keyword>
<proteinExistence type="predicted"/>
<sequence>MGTPVVRPAPSLVALELSALEDPVEQVALAAASLPSQQQDVLGDPPADEEVGQELSATSFSCIMPSAGDEYTATSSITSLQSGRVLYKKCNSGVELVLKDNVMMPLERYVYVFY</sequence>
<name>A0A9J6GRE3_HAELO</name>
<dbReference type="VEuPathDB" id="VectorBase:HLOH_054645"/>
<dbReference type="AlphaFoldDB" id="A0A9J6GRE3"/>
<accession>A0A9J6GRE3</accession>
<reference evidence="1 2" key="1">
    <citation type="journal article" date="2020" name="Cell">
        <title>Large-Scale Comparative Analyses of Tick Genomes Elucidate Their Genetic Diversity and Vector Capacities.</title>
        <authorList>
            <consortium name="Tick Genome and Microbiome Consortium (TIGMIC)"/>
            <person name="Jia N."/>
            <person name="Wang J."/>
            <person name="Shi W."/>
            <person name="Du L."/>
            <person name="Sun Y."/>
            <person name="Zhan W."/>
            <person name="Jiang J.F."/>
            <person name="Wang Q."/>
            <person name="Zhang B."/>
            <person name="Ji P."/>
            <person name="Bell-Sakyi L."/>
            <person name="Cui X.M."/>
            <person name="Yuan T.T."/>
            <person name="Jiang B.G."/>
            <person name="Yang W.F."/>
            <person name="Lam T.T."/>
            <person name="Chang Q.C."/>
            <person name="Ding S.J."/>
            <person name="Wang X.J."/>
            <person name="Zhu J.G."/>
            <person name="Ruan X.D."/>
            <person name="Zhao L."/>
            <person name="Wei J.T."/>
            <person name="Ye R.Z."/>
            <person name="Que T.C."/>
            <person name="Du C.H."/>
            <person name="Zhou Y.H."/>
            <person name="Cheng J.X."/>
            <person name="Dai P.F."/>
            <person name="Guo W.B."/>
            <person name="Han X.H."/>
            <person name="Huang E.J."/>
            <person name="Li L.F."/>
            <person name="Wei W."/>
            <person name="Gao Y.C."/>
            <person name="Liu J.Z."/>
            <person name="Shao H.Z."/>
            <person name="Wang X."/>
            <person name="Wang C.C."/>
            <person name="Yang T.C."/>
            <person name="Huo Q.B."/>
            <person name="Li W."/>
            <person name="Chen H.Y."/>
            <person name="Chen S.E."/>
            <person name="Zhou L.G."/>
            <person name="Ni X.B."/>
            <person name="Tian J.H."/>
            <person name="Sheng Y."/>
            <person name="Liu T."/>
            <person name="Pan Y.S."/>
            <person name="Xia L.Y."/>
            <person name="Li J."/>
            <person name="Zhao F."/>
            <person name="Cao W.C."/>
        </authorList>
    </citation>
    <scope>NUCLEOTIDE SEQUENCE [LARGE SCALE GENOMIC DNA]</scope>
    <source>
        <strain evidence="1">HaeL-2018</strain>
    </source>
</reference>